<dbReference type="Pfam" id="PF00023">
    <property type="entry name" value="Ank"/>
    <property type="match status" value="3"/>
</dbReference>
<dbReference type="EMBL" id="JACAZI010000006">
    <property type="protein sequence ID" value="KAF7358496.1"/>
    <property type="molecule type" value="Genomic_DNA"/>
</dbReference>
<dbReference type="InterPro" id="IPR056884">
    <property type="entry name" value="NPHP3-like_N"/>
</dbReference>
<organism evidence="5 6">
    <name type="scientific">Mycena venus</name>
    <dbReference type="NCBI Taxonomy" id="2733690"/>
    <lineage>
        <taxon>Eukaryota</taxon>
        <taxon>Fungi</taxon>
        <taxon>Dikarya</taxon>
        <taxon>Basidiomycota</taxon>
        <taxon>Agaricomycotina</taxon>
        <taxon>Agaricomycetes</taxon>
        <taxon>Agaricomycetidae</taxon>
        <taxon>Agaricales</taxon>
        <taxon>Marasmiineae</taxon>
        <taxon>Mycenaceae</taxon>
        <taxon>Mycena</taxon>
    </lineage>
</organism>
<comment type="caution">
    <text evidence="5">The sequence shown here is derived from an EMBL/GenBank/DDBJ whole genome shotgun (WGS) entry which is preliminary data.</text>
</comment>
<feature type="repeat" description="ANK" evidence="3">
    <location>
        <begin position="547"/>
        <end position="579"/>
    </location>
</feature>
<feature type="repeat" description="ANK" evidence="3">
    <location>
        <begin position="580"/>
        <end position="612"/>
    </location>
</feature>
<dbReference type="InterPro" id="IPR036770">
    <property type="entry name" value="Ankyrin_rpt-contain_sf"/>
</dbReference>
<evidence type="ECO:0000256" key="3">
    <source>
        <dbReference type="PROSITE-ProRule" id="PRU00023"/>
    </source>
</evidence>
<dbReference type="OrthoDB" id="7464126at2759"/>
<dbReference type="PRINTS" id="PR01415">
    <property type="entry name" value="ANKYRIN"/>
</dbReference>
<dbReference type="SUPFAM" id="SSF48403">
    <property type="entry name" value="Ankyrin repeat"/>
    <property type="match status" value="2"/>
</dbReference>
<feature type="repeat" description="ANK" evidence="3">
    <location>
        <begin position="793"/>
        <end position="825"/>
    </location>
</feature>
<feature type="domain" description="Nephrocystin 3-like N-terminal" evidence="4">
    <location>
        <begin position="92"/>
        <end position="157"/>
    </location>
</feature>
<evidence type="ECO:0000256" key="2">
    <source>
        <dbReference type="ARBA" id="ARBA00023043"/>
    </source>
</evidence>
<evidence type="ECO:0000259" key="4">
    <source>
        <dbReference type="Pfam" id="PF24883"/>
    </source>
</evidence>
<dbReference type="PANTHER" id="PTHR24123">
    <property type="entry name" value="ANKYRIN REPEAT-CONTAINING"/>
    <property type="match status" value="1"/>
</dbReference>
<dbReference type="Proteomes" id="UP000620124">
    <property type="component" value="Unassembled WGS sequence"/>
</dbReference>
<evidence type="ECO:0000313" key="6">
    <source>
        <dbReference type="Proteomes" id="UP000620124"/>
    </source>
</evidence>
<dbReference type="PANTHER" id="PTHR24123:SF141">
    <property type="entry name" value="ANKYRIN 2, ISOFORM U"/>
    <property type="match status" value="1"/>
</dbReference>
<dbReference type="SMART" id="SM00248">
    <property type="entry name" value="ANK"/>
    <property type="match status" value="10"/>
</dbReference>
<feature type="repeat" description="ANK" evidence="3">
    <location>
        <begin position="514"/>
        <end position="546"/>
    </location>
</feature>
<feature type="repeat" description="ANK" evidence="3">
    <location>
        <begin position="613"/>
        <end position="645"/>
    </location>
</feature>
<accession>A0A8H7D4C3</accession>
<proteinExistence type="predicted"/>
<evidence type="ECO:0000256" key="1">
    <source>
        <dbReference type="ARBA" id="ARBA00022737"/>
    </source>
</evidence>
<evidence type="ECO:0000313" key="5">
    <source>
        <dbReference type="EMBL" id="KAF7358496.1"/>
    </source>
</evidence>
<feature type="repeat" description="ANK" evidence="3">
    <location>
        <begin position="708"/>
        <end position="740"/>
    </location>
</feature>
<keyword evidence="6" id="KW-1185">Reference proteome</keyword>
<dbReference type="Gene3D" id="1.25.40.20">
    <property type="entry name" value="Ankyrin repeat-containing domain"/>
    <property type="match status" value="6"/>
</dbReference>
<dbReference type="PROSITE" id="PS50088">
    <property type="entry name" value="ANK_REPEAT"/>
    <property type="match status" value="9"/>
</dbReference>
<name>A0A8H7D4C3_9AGAR</name>
<dbReference type="PROSITE" id="PS50297">
    <property type="entry name" value="ANK_REP_REGION"/>
    <property type="match status" value="9"/>
</dbReference>
<dbReference type="AlphaFoldDB" id="A0A8H7D4C3"/>
<reference evidence="5" key="1">
    <citation type="submission" date="2020-05" db="EMBL/GenBank/DDBJ databases">
        <title>Mycena genomes resolve the evolution of fungal bioluminescence.</title>
        <authorList>
            <person name="Tsai I.J."/>
        </authorList>
    </citation>
    <scope>NUCLEOTIDE SEQUENCE</scope>
    <source>
        <strain evidence="5">CCC161011</strain>
    </source>
</reference>
<gene>
    <name evidence="5" type="ORF">MVEN_00900300</name>
</gene>
<protein>
    <submittedName>
        <fullName evidence="5">Pfs domain-containing protein</fullName>
    </submittedName>
</protein>
<feature type="repeat" description="ANK" evidence="3">
    <location>
        <begin position="760"/>
        <end position="792"/>
    </location>
</feature>
<keyword evidence="2 3" id="KW-0040">ANK repeat</keyword>
<feature type="repeat" description="ANK" evidence="3">
    <location>
        <begin position="826"/>
        <end position="858"/>
    </location>
</feature>
<dbReference type="InterPro" id="IPR002110">
    <property type="entry name" value="Ankyrin_rpt"/>
</dbReference>
<dbReference type="InterPro" id="IPR051165">
    <property type="entry name" value="Multifunctional_ANK_Repeat"/>
</dbReference>
<sequence>MSGEGNEFRTFVTNIYGGTGGVGGVGGILGGAAGAGEGPTMNFGRVQNLTNNIRGSLVVHSDRLEEILGKWLEFPPDTKDRQYHLRSLHHKDTGSWLLHDDRFIKWKAMPGSLWIKGISGTGKSVLRCSTVIEEITVTCPEQSAVAYFYFDFSNNRQHMDIMSDWKPLVLFIHSLCHPTKNALHLLFTSQLLQEFQIAFKDVTFIELGPAVLTGDIRSFVGSEISRIKNWASDNEDTKNVTEQIVQKSDGMFRMAACLLIELHSCHFRDDVEEALTTLPADLFGIYRRFLIRAKDSIKKTVFIQAIFQWLMFSARKIASDELADAMAFSLSDPEFNFFNPAKSTYDPNRWQGNSNIFKLLEGLIVIKDDGSAKGSIALAHSSVKDYLLSSHFQKEFGIIIALTKEVSHKFIAQTCVRYLLLFADANHLMTKATLPDYPISLYAAKYWFHHLQLCDNWDQEALLPSTMHLLEDGSSQYTALYQLHHFEPDWASLPWGVQSLLIKHSKSVNQADEYGRAALHFASSKGHLDIVQLLIEHSASVNQADKDGKTALHLTLREGHLNIVQLLIEHSTSVNQADKDGRTALHLASSKGHPDIIQLLIEHSASVNQADKYGTTTLHLASCKGHPNIVQLLIEYSASVGQADKNAAHKAQEGHPDIVQLLIEHSTSVNQADKDGMTALHLASSRGHLNVVQLLIEHSASVNQADKYGTTALHLASREGHPDITQLLIEHSTSVNQTNLYGRTMLLIERSTSVDQADIYGRTTLHLPSSSGHLNIMQLLIERNTPVNQADRYGRTALHLASSRGHLDIVQLLIEHSASVNQPDGDGMTALHLALREGHPDIAQLLIECSTSVNQADEDGMTVLHPASSSGHLNIALLQV</sequence>
<dbReference type="Pfam" id="PF12796">
    <property type="entry name" value="Ank_2"/>
    <property type="match status" value="3"/>
</dbReference>
<feature type="repeat" description="ANK" evidence="3">
    <location>
        <begin position="675"/>
        <end position="707"/>
    </location>
</feature>
<dbReference type="Pfam" id="PF24883">
    <property type="entry name" value="NPHP3_N"/>
    <property type="match status" value="1"/>
</dbReference>
<keyword evidence="1" id="KW-0677">Repeat</keyword>